<dbReference type="EMBL" id="JBCGBO010000025">
    <property type="protein sequence ID" value="KAK9175410.1"/>
    <property type="molecule type" value="Genomic_DNA"/>
</dbReference>
<keyword evidence="4" id="KW-1185">Reference proteome</keyword>
<reference evidence="3 4" key="1">
    <citation type="submission" date="2024-05" db="EMBL/GenBank/DDBJ databases">
        <title>Haplotype-resolved chromosome-level genome assembly of Huyou (Citrus changshanensis).</title>
        <authorList>
            <person name="Miao C."/>
            <person name="Chen W."/>
            <person name="Wu Y."/>
            <person name="Wang L."/>
            <person name="Zhao S."/>
            <person name="Grierson D."/>
            <person name="Xu C."/>
            <person name="Chen K."/>
        </authorList>
    </citation>
    <scope>NUCLEOTIDE SEQUENCE [LARGE SCALE GENOMIC DNA]</scope>
    <source>
        <strain evidence="3">01-14</strain>
        <tissue evidence="3">Leaf</tissue>
    </source>
</reference>
<evidence type="ECO:0000256" key="2">
    <source>
        <dbReference type="SAM" id="SignalP"/>
    </source>
</evidence>
<organism evidence="3 4">
    <name type="scientific">Citrus x changshan-huyou</name>
    <dbReference type="NCBI Taxonomy" id="2935761"/>
    <lineage>
        <taxon>Eukaryota</taxon>
        <taxon>Viridiplantae</taxon>
        <taxon>Streptophyta</taxon>
        <taxon>Embryophyta</taxon>
        <taxon>Tracheophyta</taxon>
        <taxon>Spermatophyta</taxon>
        <taxon>Magnoliopsida</taxon>
        <taxon>eudicotyledons</taxon>
        <taxon>Gunneridae</taxon>
        <taxon>Pentapetalae</taxon>
        <taxon>rosids</taxon>
        <taxon>malvids</taxon>
        <taxon>Sapindales</taxon>
        <taxon>Rutaceae</taxon>
        <taxon>Aurantioideae</taxon>
        <taxon>Citrus</taxon>
    </lineage>
</organism>
<evidence type="ECO:0000313" key="4">
    <source>
        <dbReference type="Proteomes" id="UP001428341"/>
    </source>
</evidence>
<feature type="region of interest" description="Disordered" evidence="1">
    <location>
        <begin position="41"/>
        <end position="66"/>
    </location>
</feature>
<feature type="chain" id="PRO_5042872123" evidence="2">
    <location>
        <begin position="32"/>
        <end position="66"/>
    </location>
</feature>
<dbReference type="AlphaFoldDB" id="A0AAP0LIH5"/>
<name>A0AAP0LIH5_9ROSI</name>
<proteinExistence type="predicted"/>
<evidence type="ECO:0000256" key="1">
    <source>
        <dbReference type="SAM" id="MobiDB-lite"/>
    </source>
</evidence>
<protein>
    <submittedName>
        <fullName evidence="3">Uncharacterized protein</fullName>
    </submittedName>
</protein>
<sequence length="66" mass="7451">MRNEMKRNNLLWFLLELCCIIMLPLLQPSFARSFARPSPLFAPHGRVTNHPRAPPPPPRGPAGSHP</sequence>
<dbReference type="Proteomes" id="UP001428341">
    <property type="component" value="Unassembled WGS sequence"/>
</dbReference>
<gene>
    <name evidence="3" type="ORF">WN944_027417</name>
</gene>
<keyword evidence="2" id="KW-0732">Signal</keyword>
<feature type="signal peptide" evidence="2">
    <location>
        <begin position="1"/>
        <end position="31"/>
    </location>
</feature>
<comment type="caution">
    <text evidence="3">The sequence shown here is derived from an EMBL/GenBank/DDBJ whole genome shotgun (WGS) entry which is preliminary data.</text>
</comment>
<evidence type="ECO:0000313" key="3">
    <source>
        <dbReference type="EMBL" id="KAK9175410.1"/>
    </source>
</evidence>
<accession>A0AAP0LIH5</accession>